<feature type="compositionally biased region" description="Gly residues" evidence="1">
    <location>
        <begin position="7"/>
        <end position="16"/>
    </location>
</feature>
<reference evidence="3" key="1">
    <citation type="submission" date="2022-11" db="UniProtKB">
        <authorList>
            <consortium name="WormBaseParasite"/>
        </authorList>
    </citation>
    <scope>IDENTIFICATION</scope>
</reference>
<organism evidence="2 3">
    <name type="scientific">Globodera rostochiensis</name>
    <name type="common">Golden nematode worm</name>
    <name type="synonym">Heterodera rostochiensis</name>
    <dbReference type="NCBI Taxonomy" id="31243"/>
    <lineage>
        <taxon>Eukaryota</taxon>
        <taxon>Metazoa</taxon>
        <taxon>Ecdysozoa</taxon>
        <taxon>Nematoda</taxon>
        <taxon>Chromadorea</taxon>
        <taxon>Rhabditida</taxon>
        <taxon>Tylenchina</taxon>
        <taxon>Tylenchomorpha</taxon>
        <taxon>Tylenchoidea</taxon>
        <taxon>Heteroderidae</taxon>
        <taxon>Heteroderinae</taxon>
        <taxon>Globodera</taxon>
    </lineage>
</organism>
<sequence length="66" mass="6709">MSELGPGWLGGGAWGDGGEHGRKLEGAGPQAVLGKQRGGAEQMFGMGGAVELLDIVGTMVVQLEEK</sequence>
<dbReference type="WBParaSite" id="Gr19_v10_g6055.t1">
    <property type="protein sequence ID" value="Gr19_v10_g6055.t1"/>
    <property type="gene ID" value="Gr19_v10_g6055"/>
</dbReference>
<name>A0A914I007_GLORO</name>
<evidence type="ECO:0000313" key="3">
    <source>
        <dbReference type="WBParaSite" id="Gr19_v10_g6055.t1"/>
    </source>
</evidence>
<keyword evidence="2" id="KW-1185">Reference proteome</keyword>
<dbReference type="AlphaFoldDB" id="A0A914I007"/>
<evidence type="ECO:0000313" key="2">
    <source>
        <dbReference type="Proteomes" id="UP000887572"/>
    </source>
</evidence>
<protein>
    <submittedName>
        <fullName evidence="3">Uncharacterized protein</fullName>
    </submittedName>
</protein>
<accession>A0A914I007</accession>
<dbReference type="Proteomes" id="UP000887572">
    <property type="component" value="Unplaced"/>
</dbReference>
<feature type="region of interest" description="Disordered" evidence="1">
    <location>
        <begin position="1"/>
        <end position="27"/>
    </location>
</feature>
<evidence type="ECO:0000256" key="1">
    <source>
        <dbReference type="SAM" id="MobiDB-lite"/>
    </source>
</evidence>
<proteinExistence type="predicted"/>